<feature type="compositionally biased region" description="Acidic residues" evidence="2">
    <location>
        <begin position="254"/>
        <end position="269"/>
    </location>
</feature>
<feature type="domain" description="SbsA Ig-like" evidence="4">
    <location>
        <begin position="1360"/>
        <end position="1466"/>
    </location>
</feature>
<feature type="domain" description="SbsA Ig-like" evidence="4">
    <location>
        <begin position="694"/>
        <end position="796"/>
    </location>
</feature>
<feature type="domain" description="SbsA Ig-like" evidence="4">
    <location>
        <begin position="1734"/>
        <end position="1834"/>
    </location>
</feature>
<feature type="domain" description="SbsA Ig-like" evidence="4">
    <location>
        <begin position="1625"/>
        <end position="1728"/>
    </location>
</feature>
<evidence type="ECO:0000256" key="1">
    <source>
        <dbReference type="ARBA" id="ARBA00022729"/>
    </source>
</evidence>
<protein>
    <recommendedName>
        <fullName evidence="4">SbsA Ig-like domain-containing protein</fullName>
    </recommendedName>
</protein>
<comment type="caution">
    <text evidence="5">The sequence shown here is derived from an EMBL/GenBank/DDBJ whole genome shotgun (WGS) entry which is preliminary data.</text>
</comment>
<feature type="chain" id="PRO_5014631974" description="SbsA Ig-like domain-containing protein" evidence="3">
    <location>
        <begin position="34"/>
        <end position="1855"/>
    </location>
</feature>
<evidence type="ECO:0000313" key="6">
    <source>
        <dbReference type="Proteomes" id="UP000233256"/>
    </source>
</evidence>
<feature type="domain" description="SbsA Ig-like" evidence="4">
    <location>
        <begin position="1140"/>
        <end position="1244"/>
    </location>
</feature>
<sequence>MGSSKSSNAIRAALAASVLILSLMVALAMPVFAQNSSSAGNGADVGSSAGNSGKTDDLRILSIIPVDGSSGNRSDTKVLITFDRELDKDSVHLFSFILEEGDGPRRVFGNLDYNPAMKAVRFTPAESLKNGMEYSFTVGRGVQGSDGSKLTSEKRSTFVVGRAVKSAASRSVSAAAAAPLNGAETAVKAEKTQESEKAHGEWLGALEKKLDAVRLEKREQVRKERAMELRRAAASTTDRNAATATSDAVSATDSDSDSDSASDSDIESDSDTRTSEAGPEDSGTDEKSAIASIRPSSSLRNSMKLHSLGKSAKDSGKKADESIKESISAVRVIDKGVSTVSSGVVSAASGKSRYSSDRLKVADHFPGSNARDISGDAVILVTFSADPGKLADWEGRVSIRRVSDGKSVALTLEMEGRSLKVRPRLILKGDTLYQVTVSGNPSSSVGPVLDRTYGWLFRTSSIQPPADRKAPPRIVLSEESIFGEKPSVAESSVAEAAIVKRDSAITDAVELASTVKPVTDGSSLAQRLRGRLRTIRQLVSGSTENSVSAAEKSFSAAEKSASDTASGIMVSAASDAVTSTASTVVASTAAAAATKVSAASAASSLTGASSSAASSMAASTASAVSRVIARAEKRSRDASDIASDKAGSKDVIDSVLDGKVAADAAEDSSIRVISKIGGSALANAGEKVLSGLQKALTLVSHIPGNGEERVTRVTPIVLSFDRSVDPATVGPQAIKVTREGSEGWLRGRFYTMKDKVYFKADKPGFQSGAHYFCQVTEALKGRDGSSLSGDYLWDFTIDNGVEPPDTAASVMASTGAVSLEPAGSLPALSGSVSDNGDVKPGELIDRVSQDALLMEYSQQSSARIPATVADTAAIAVAGAAAGSGGVIGNVSGSGSISAHSAVSSSASSQDFSRWGGWLRFVIPADGMSDVLPNARIQIGVPADVEPSSVNIFNIVLRKGDSSGIPSSQMADDTGKILGNIYIEMDTHCAWFSPLNPLEYGSWYILTVKGLKRSNGAEMKEQASFTFRTMDKIDSVLPRVVSTEPVRGADDVAPDANVNVCFSEPLDKDSVNMFCLTVNDGSRNLFGSVVLSEKTHTVTFIPRENLAHDTIYRVSMAGVRDLAGNSMEPVQWLFRTSRRPDSDGPRVVEVRPGMGEDGVSSFSAVVATLSEPIDEVTVTHNSVGLWNGTTYVDGKVMYDREKSTLSFFPSVKLQDATLYNAFVSRGIRDMAGNAMGSHFTWTFVTEKPKDRSNPVISEILPTIGSRSVSVLSAVRVKFSESINRSTLSWKNLGLREEDTGRDIPGDYTYDESTWIASFVPSERLAYATAYRAWVGTGIKDMADNPLAAGADWAFVTEEKPDTQAPRVLSVSPIVGARNVAVNSDVTVSVSEALKAQSITPYSLTLMETSGKYPVSGEVTLDPLTNTLALKPAEALKFDTVYTVSLADSVEDQAGNRMGKVFSWNFRTVTRDFAMKLREFDDNSRDGALAVAESLPADGVDGVDPATDMTVRFNRSVAPSTVNEDTIFVIDDMGRSVKAMMSYDDVRNTVIIRPVHDLNRNTLYTLIVTGGAVFDTFGVPMRDDFTATFRTLKPGQEPDRGNGAMKIDPVRVAAVSRAAAGARGEKDETAPMVTETSPRNGSFDVIETPSITVTFNEEMDPLTVNEYTMTLDDGDKYIPGTVAFHQPTGKALFSPKVKLARGATYRVTITGDVKDRAGNGLASPKVFSFTVIHPKGPRVVKISPPNGSSETTVTSDVRVAFDKQVLALTLTSFNFQVLQGVKPVKGRISYDTFTRQAIFIPDMPMEYGKDYQVRLLPGIQDTSGNDMEEYSWSFRTIGNPMAGSGQGVMDEKVKADK</sequence>
<feature type="domain" description="SbsA Ig-like" evidence="4">
    <location>
        <begin position="1486"/>
        <end position="1589"/>
    </location>
</feature>
<feature type="domain" description="SbsA Ig-like" evidence="4">
    <location>
        <begin position="56"/>
        <end position="158"/>
    </location>
</feature>
<evidence type="ECO:0000313" key="5">
    <source>
        <dbReference type="EMBL" id="PKK89845.1"/>
    </source>
</evidence>
<dbReference type="Gene3D" id="2.60.40.1220">
    <property type="match status" value="8"/>
</dbReference>
<feature type="domain" description="SbsA Ig-like" evidence="4">
    <location>
        <begin position="1249"/>
        <end position="1355"/>
    </location>
</feature>
<name>A0A2N1PNC3_9BACT</name>
<proteinExistence type="predicted"/>
<feature type="region of interest" description="Disordered" evidence="2">
    <location>
        <begin position="1617"/>
        <end position="1641"/>
    </location>
</feature>
<dbReference type="EMBL" id="PGXC01000011">
    <property type="protein sequence ID" value="PKK89845.1"/>
    <property type="molecule type" value="Genomic_DNA"/>
</dbReference>
<accession>A0A2N1PNC3</accession>
<dbReference type="InterPro" id="IPR014755">
    <property type="entry name" value="Cu-Rt/internalin_Ig-like"/>
</dbReference>
<keyword evidence="1 3" id="KW-0732">Signal</keyword>
<feature type="region of interest" description="Disordered" evidence="2">
    <location>
        <begin position="226"/>
        <end position="319"/>
    </location>
</feature>
<gene>
    <name evidence="5" type="ORF">CVV64_12555</name>
</gene>
<reference evidence="5 6" key="1">
    <citation type="journal article" date="2017" name="ISME J.">
        <title>Potential for microbial H2 and metal transformations associated with novel bacteria and archaea in deep terrestrial subsurface sediments.</title>
        <authorList>
            <person name="Hernsdorf A.W."/>
            <person name="Amano Y."/>
            <person name="Miyakawa K."/>
            <person name="Ise K."/>
            <person name="Suzuki Y."/>
            <person name="Anantharaman K."/>
            <person name="Probst A."/>
            <person name="Burstein D."/>
            <person name="Thomas B.C."/>
            <person name="Banfield J.F."/>
        </authorList>
    </citation>
    <scope>NUCLEOTIDE SEQUENCE [LARGE SCALE GENOMIC DNA]</scope>
    <source>
        <strain evidence="5">HGW-Wallbacteria-1</strain>
    </source>
</reference>
<feature type="domain" description="SbsA Ig-like" evidence="4">
    <location>
        <begin position="1034"/>
        <end position="1135"/>
    </location>
</feature>
<evidence type="ECO:0000256" key="3">
    <source>
        <dbReference type="SAM" id="SignalP"/>
    </source>
</evidence>
<dbReference type="Pfam" id="PF13205">
    <property type="entry name" value="Big_5"/>
    <property type="match status" value="9"/>
</dbReference>
<dbReference type="Proteomes" id="UP000233256">
    <property type="component" value="Unassembled WGS sequence"/>
</dbReference>
<evidence type="ECO:0000259" key="4">
    <source>
        <dbReference type="Pfam" id="PF13205"/>
    </source>
</evidence>
<evidence type="ECO:0000256" key="2">
    <source>
        <dbReference type="SAM" id="MobiDB-lite"/>
    </source>
</evidence>
<feature type="compositionally biased region" description="Low complexity" evidence="2">
    <location>
        <begin position="241"/>
        <end position="253"/>
    </location>
</feature>
<organism evidence="5 6">
    <name type="scientific">Candidatus Wallbacteria bacterium HGW-Wallbacteria-1</name>
    <dbReference type="NCBI Taxonomy" id="2013854"/>
    <lineage>
        <taxon>Bacteria</taxon>
        <taxon>Candidatus Walliibacteriota</taxon>
    </lineage>
</organism>
<dbReference type="InterPro" id="IPR032812">
    <property type="entry name" value="SbsA_Ig"/>
</dbReference>
<feature type="signal peptide" evidence="3">
    <location>
        <begin position="1"/>
        <end position="33"/>
    </location>
</feature>